<dbReference type="Proteomes" id="UP000244722">
    <property type="component" value="Unassembled WGS sequence"/>
</dbReference>
<comment type="caution">
    <text evidence="2">The sequence shown here is derived from an EMBL/GenBank/DDBJ whole genome shotgun (WGS) entry which is preliminary data.</text>
</comment>
<feature type="chain" id="PRO_5015723160" description="Phosphatidylglycerol/phosphatidylinositol transfer protein" evidence="1">
    <location>
        <begin position="21"/>
        <end position="157"/>
    </location>
</feature>
<feature type="signal peptide" evidence="1">
    <location>
        <begin position="1"/>
        <end position="20"/>
    </location>
</feature>
<accession>A0A2T7A049</accession>
<reference evidence="2 3" key="1">
    <citation type="submission" date="2017-04" db="EMBL/GenBank/DDBJ databases">
        <title>Draft genome sequence of Tuber borchii Vittad., a whitish edible truffle.</title>
        <authorList>
            <consortium name="DOE Joint Genome Institute"/>
            <person name="Murat C."/>
            <person name="Kuo A."/>
            <person name="Barry K.W."/>
            <person name="Clum A."/>
            <person name="Dockter R.B."/>
            <person name="Fauchery L."/>
            <person name="Iotti M."/>
            <person name="Kohler A."/>
            <person name="Labutti K."/>
            <person name="Lindquist E.A."/>
            <person name="Lipzen A."/>
            <person name="Ohm R.A."/>
            <person name="Wang M."/>
            <person name="Grigoriev I.V."/>
            <person name="Zambonelli A."/>
            <person name="Martin F.M."/>
        </authorList>
    </citation>
    <scope>NUCLEOTIDE SEQUENCE [LARGE SCALE GENOMIC DNA]</scope>
    <source>
        <strain evidence="2 3">Tbo3840</strain>
    </source>
</reference>
<protein>
    <recommendedName>
        <fullName evidence="4">Phosphatidylglycerol/phosphatidylinositol transfer protein</fullName>
    </recommendedName>
</protein>
<evidence type="ECO:0008006" key="4">
    <source>
        <dbReference type="Google" id="ProtNLM"/>
    </source>
</evidence>
<keyword evidence="1" id="KW-0732">Signal</keyword>
<evidence type="ECO:0000256" key="1">
    <source>
        <dbReference type="SAM" id="SignalP"/>
    </source>
</evidence>
<sequence length="157" mass="16734">MKPTLIVAVSILSTLASGLALQDLSRRGTVIRPEIAVLVNEDNPFTTIPCPVGIAGVTRWSGAHTTRALLGFVVPPAPERGYPACGNTWNSRPWLDVHKGSFLALDGPVPATVVEDFGLTFPCRATTTRLGFDVSPIGDNDYVIWDITKGGFIITCG</sequence>
<dbReference type="AlphaFoldDB" id="A0A2T7A049"/>
<dbReference type="EMBL" id="NESQ01000050">
    <property type="protein sequence ID" value="PUU81106.1"/>
    <property type="molecule type" value="Genomic_DNA"/>
</dbReference>
<keyword evidence="3" id="KW-1185">Reference proteome</keyword>
<dbReference type="STRING" id="42251.A0A2T7A049"/>
<name>A0A2T7A049_TUBBO</name>
<organism evidence="2 3">
    <name type="scientific">Tuber borchii</name>
    <name type="common">White truffle</name>
    <dbReference type="NCBI Taxonomy" id="42251"/>
    <lineage>
        <taxon>Eukaryota</taxon>
        <taxon>Fungi</taxon>
        <taxon>Dikarya</taxon>
        <taxon>Ascomycota</taxon>
        <taxon>Pezizomycotina</taxon>
        <taxon>Pezizomycetes</taxon>
        <taxon>Pezizales</taxon>
        <taxon>Tuberaceae</taxon>
        <taxon>Tuber</taxon>
    </lineage>
</organism>
<gene>
    <name evidence="2" type="ORF">B9Z19DRAFT_1122519</name>
</gene>
<proteinExistence type="predicted"/>
<evidence type="ECO:0000313" key="2">
    <source>
        <dbReference type="EMBL" id="PUU81106.1"/>
    </source>
</evidence>
<evidence type="ECO:0000313" key="3">
    <source>
        <dbReference type="Proteomes" id="UP000244722"/>
    </source>
</evidence>